<evidence type="ECO:0000256" key="5">
    <source>
        <dbReference type="ARBA" id="ARBA00022989"/>
    </source>
</evidence>
<feature type="region of interest" description="Disordered" evidence="7">
    <location>
        <begin position="1"/>
        <end position="58"/>
    </location>
</feature>
<keyword evidence="6 8" id="KW-0472">Membrane</keyword>
<comment type="similarity">
    <text evidence="2">Belongs to the chromate ion transporter (CHR) (TC 2.A.51) family.</text>
</comment>
<dbReference type="Pfam" id="PF02417">
    <property type="entry name" value="Chromate_transp"/>
    <property type="match status" value="2"/>
</dbReference>
<reference evidence="9" key="1">
    <citation type="submission" date="2021-05" db="EMBL/GenBank/DDBJ databases">
        <title>The genome of the haptophyte Pavlova lutheri (Diacronema luteri, Pavlovales) - a model for lipid biosynthesis in eukaryotic algae.</title>
        <authorList>
            <person name="Hulatt C.J."/>
            <person name="Posewitz M.C."/>
        </authorList>
    </citation>
    <scope>NUCLEOTIDE SEQUENCE</scope>
    <source>
        <strain evidence="9">NIVA-4/92</strain>
    </source>
</reference>
<dbReference type="GO" id="GO:0005886">
    <property type="term" value="C:plasma membrane"/>
    <property type="evidence" value="ECO:0007669"/>
    <property type="project" value="UniProtKB-SubCell"/>
</dbReference>
<evidence type="ECO:0000256" key="6">
    <source>
        <dbReference type="ARBA" id="ARBA00023136"/>
    </source>
</evidence>
<evidence type="ECO:0000256" key="3">
    <source>
        <dbReference type="ARBA" id="ARBA00022475"/>
    </source>
</evidence>
<proteinExistence type="inferred from homology"/>
<dbReference type="EMBL" id="JAGTXO010000001">
    <property type="protein sequence ID" value="KAG8470888.1"/>
    <property type="molecule type" value="Genomic_DNA"/>
</dbReference>
<feature type="transmembrane region" description="Helical" evidence="8">
    <location>
        <begin position="281"/>
        <end position="299"/>
    </location>
</feature>
<dbReference type="OrthoDB" id="2160638at2759"/>
<dbReference type="GO" id="GO:0015109">
    <property type="term" value="F:chromate transmembrane transporter activity"/>
    <property type="evidence" value="ECO:0007669"/>
    <property type="project" value="InterPro"/>
</dbReference>
<protein>
    <recommendedName>
        <fullName evidence="11">Chromate transporter</fullName>
    </recommendedName>
</protein>
<feature type="transmembrane region" description="Helical" evidence="8">
    <location>
        <begin position="481"/>
        <end position="502"/>
    </location>
</feature>
<organism evidence="9 10">
    <name type="scientific">Diacronema lutheri</name>
    <name type="common">Unicellular marine alga</name>
    <name type="synonym">Monochrysis lutheri</name>
    <dbReference type="NCBI Taxonomy" id="2081491"/>
    <lineage>
        <taxon>Eukaryota</taxon>
        <taxon>Haptista</taxon>
        <taxon>Haptophyta</taxon>
        <taxon>Pavlovophyceae</taxon>
        <taxon>Pavlovales</taxon>
        <taxon>Pavlovaceae</taxon>
        <taxon>Diacronema</taxon>
    </lineage>
</organism>
<keyword evidence="10" id="KW-1185">Reference proteome</keyword>
<dbReference type="PANTHER" id="PTHR33567:SF3">
    <property type="entry name" value="CHROMATE ION TRANSPORTER (EUROFUNG)"/>
    <property type="match status" value="1"/>
</dbReference>
<sequence length="527" mass="55619">MAREASGPPFVAPGDEPRSAEPSAVEVDEAEDAPPSPSPTSKPAALAGAAPGSAGPREDDVPYLTRLAEVATAFFPIGFIAFGGPQAHIAMLREVFVLKRKWLDEDRFLELMSLGQAMPGPTSTQVATALGISRAGWLGGLVSFFLFDWVGFIVCIAVGAVLNALVEGAQADQRAVEVYKEVVVGMGPAAISQVFLAAYSLGIKVTGGDSIKVALALITCLLALLLPSSFTAAILYLVIMVCGGVITVLDSRRPSRKGQYPTAAPADKELLKRMGMQPRDGYILAFATVALFIVTWVLVLSPRVTYSSPYSAQLFALFQTLFKMGGTIYGGGQVVLPMLENEFVTRCGDEPNYVEDFAGSAAAAGGCSWVSAETFAFGLALAQSLPGPLFNFSAFLGAAYLGVPGGFVGFIGLFAPGIMLIYAFMPFWERLRARLWVRCLLVGMNASSIGLVFAACVQLYFKFVRVSGEAVVMLLAAALVQGYKVPAPIAIFGCAGLGWALFALDAGGPYCHVGTYGSYPLQTKNCL</sequence>
<keyword evidence="3" id="KW-1003">Cell membrane</keyword>
<feature type="transmembrane region" description="Helical" evidence="8">
    <location>
        <begin position="210"/>
        <end position="227"/>
    </location>
</feature>
<evidence type="ECO:0000313" key="10">
    <source>
        <dbReference type="Proteomes" id="UP000751190"/>
    </source>
</evidence>
<feature type="transmembrane region" description="Helical" evidence="8">
    <location>
        <begin position="435"/>
        <end position="461"/>
    </location>
</feature>
<evidence type="ECO:0000256" key="1">
    <source>
        <dbReference type="ARBA" id="ARBA00004651"/>
    </source>
</evidence>
<gene>
    <name evidence="9" type="ORF">KFE25_009309</name>
</gene>
<dbReference type="Proteomes" id="UP000751190">
    <property type="component" value="Unassembled WGS sequence"/>
</dbReference>
<name>A0A8J6CKB2_DIALT</name>
<dbReference type="OMA" id="YQGAVGH"/>
<comment type="subcellular location">
    <subcellularLocation>
        <location evidence="1">Cell membrane</location>
        <topology evidence="1">Multi-pass membrane protein</topology>
    </subcellularLocation>
</comment>
<keyword evidence="5 8" id="KW-1133">Transmembrane helix</keyword>
<dbReference type="PANTHER" id="PTHR33567">
    <property type="entry name" value="CHROMATE ION TRANSPORTER (EUROFUNG)"/>
    <property type="match status" value="1"/>
</dbReference>
<keyword evidence="4 8" id="KW-0812">Transmembrane</keyword>
<evidence type="ECO:0000256" key="7">
    <source>
        <dbReference type="SAM" id="MobiDB-lite"/>
    </source>
</evidence>
<evidence type="ECO:0000313" key="9">
    <source>
        <dbReference type="EMBL" id="KAG8470888.1"/>
    </source>
</evidence>
<accession>A0A8J6CKB2</accession>
<evidence type="ECO:0000256" key="8">
    <source>
        <dbReference type="SAM" id="Phobius"/>
    </source>
</evidence>
<feature type="transmembrane region" description="Helical" evidence="8">
    <location>
        <begin position="137"/>
        <end position="162"/>
    </location>
</feature>
<feature type="transmembrane region" description="Helical" evidence="8">
    <location>
        <begin position="398"/>
        <end position="423"/>
    </location>
</feature>
<dbReference type="AlphaFoldDB" id="A0A8J6CKB2"/>
<comment type="caution">
    <text evidence="9">The sequence shown here is derived from an EMBL/GenBank/DDBJ whole genome shotgun (WGS) entry which is preliminary data.</text>
</comment>
<evidence type="ECO:0000256" key="4">
    <source>
        <dbReference type="ARBA" id="ARBA00022692"/>
    </source>
</evidence>
<feature type="transmembrane region" description="Helical" evidence="8">
    <location>
        <begin position="182"/>
        <end position="203"/>
    </location>
</feature>
<dbReference type="InterPro" id="IPR003370">
    <property type="entry name" value="Chromate_transpt"/>
</dbReference>
<evidence type="ECO:0008006" key="11">
    <source>
        <dbReference type="Google" id="ProtNLM"/>
    </source>
</evidence>
<evidence type="ECO:0000256" key="2">
    <source>
        <dbReference type="ARBA" id="ARBA00005262"/>
    </source>
</evidence>
<feature type="compositionally biased region" description="Low complexity" evidence="7">
    <location>
        <begin position="41"/>
        <end position="55"/>
    </location>
</feature>